<comment type="caution">
    <text evidence="2">The sequence shown here is derived from an EMBL/GenBank/DDBJ whole genome shotgun (WGS) entry which is preliminary data.</text>
</comment>
<reference evidence="3" key="1">
    <citation type="submission" date="2017-05" db="EMBL/GenBank/DDBJ databases">
        <title>Complete and WGS of Bordetella genogroups.</title>
        <authorList>
            <person name="Spilker T."/>
            <person name="Lipuma J."/>
        </authorList>
    </citation>
    <scope>NUCLEOTIDE SEQUENCE [LARGE SCALE GENOMIC DNA]</scope>
    <source>
        <strain evidence="3">AU18089</strain>
    </source>
</reference>
<dbReference type="Gene3D" id="3.30.70.2970">
    <property type="entry name" value="Protein of unknown function (DUF541), domain 2"/>
    <property type="match status" value="1"/>
</dbReference>
<dbReference type="Pfam" id="PF04402">
    <property type="entry name" value="SIMPL"/>
    <property type="match status" value="1"/>
</dbReference>
<dbReference type="RefSeq" id="WP_026639924.1">
    <property type="nucleotide sequence ID" value="NZ_NEVK01000001.1"/>
</dbReference>
<dbReference type="GO" id="GO:0006974">
    <property type="term" value="P:DNA damage response"/>
    <property type="evidence" value="ECO:0007669"/>
    <property type="project" value="TreeGrafter"/>
</dbReference>
<dbReference type="Gene3D" id="3.30.110.170">
    <property type="entry name" value="Protein of unknown function (DUF541), domain 1"/>
    <property type="match status" value="1"/>
</dbReference>
<evidence type="ECO:0000313" key="3">
    <source>
        <dbReference type="Proteomes" id="UP000216947"/>
    </source>
</evidence>
<dbReference type="InterPro" id="IPR052022">
    <property type="entry name" value="26kDa_periplasmic_antigen"/>
</dbReference>
<dbReference type="EMBL" id="NEVK01000001">
    <property type="protein sequence ID" value="OZI27613.1"/>
    <property type="molecule type" value="Genomic_DNA"/>
</dbReference>
<feature type="chain" id="PRO_5013238156" description="SIMPL domain-containing protein" evidence="1">
    <location>
        <begin position="31"/>
        <end position="248"/>
    </location>
</feature>
<evidence type="ECO:0000256" key="1">
    <source>
        <dbReference type="SAM" id="SignalP"/>
    </source>
</evidence>
<organism evidence="2 3">
    <name type="scientific">Bordetella genomosp. 7</name>
    <dbReference type="NCBI Taxonomy" id="1416805"/>
    <lineage>
        <taxon>Bacteria</taxon>
        <taxon>Pseudomonadati</taxon>
        <taxon>Pseudomonadota</taxon>
        <taxon>Betaproteobacteria</taxon>
        <taxon>Burkholderiales</taxon>
        <taxon>Alcaligenaceae</taxon>
        <taxon>Bordetella</taxon>
    </lineage>
</organism>
<name>A0A261RTM0_9BORD</name>
<evidence type="ECO:0000313" key="2">
    <source>
        <dbReference type="EMBL" id="OZI27613.1"/>
    </source>
</evidence>
<accession>A0A261RTM0</accession>
<protein>
    <recommendedName>
        <fullName evidence="4">SIMPL domain-containing protein</fullName>
    </recommendedName>
</protein>
<dbReference type="PANTHER" id="PTHR34387">
    <property type="entry name" value="SLR1258 PROTEIN"/>
    <property type="match status" value="1"/>
</dbReference>
<keyword evidence="1" id="KW-0732">Signal</keyword>
<dbReference type="InterPro" id="IPR007497">
    <property type="entry name" value="SIMPL/DUF541"/>
</dbReference>
<gene>
    <name evidence="2" type="ORF">CAL19_02235</name>
</gene>
<sequence length="248" mass="25737">MRSRPVLSLNRLAAACCTALALAAVQPAYAQQHAQPDDAAARAPELTLQASAASEVQQDTVRITLAAELEAATQSAAGKALTAALDEAVKRAQGTKDVAVSSGGYSIWPNTNEKGKIQNWRARGEIILESKDFAAASALASKLSDKTAISHISFVLSREARDAEERKLLGQAAQAFRDRALAAATAFGFSGYQVRQLELSGGGSPVPVPRPMGAQMMAKSAAAESADVPLEAGKVTVSISVNGTVALH</sequence>
<evidence type="ECO:0008006" key="4">
    <source>
        <dbReference type="Google" id="ProtNLM"/>
    </source>
</evidence>
<dbReference type="PANTHER" id="PTHR34387:SF1">
    <property type="entry name" value="PERIPLASMIC IMMUNOGENIC PROTEIN"/>
    <property type="match status" value="1"/>
</dbReference>
<keyword evidence="3" id="KW-1185">Reference proteome</keyword>
<feature type="signal peptide" evidence="1">
    <location>
        <begin position="1"/>
        <end position="30"/>
    </location>
</feature>
<proteinExistence type="predicted"/>
<dbReference type="AlphaFoldDB" id="A0A261RTM0"/>
<dbReference type="Proteomes" id="UP000216947">
    <property type="component" value="Unassembled WGS sequence"/>
</dbReference>